<dbReference type="OrthoDB" id="43004at2759"/>
<reference evidence="2 3" key="1">
    <citation type="submission" date="2019-01" db="EMBL/GenBank/DDBJ databases">
        <authorList>
            <person name="Ferrante I. M."/>
        </authorList>
    </citation>
    <scope>NUCLEOTIDE SEQUENCE [LARGE SCALE GENOMIC DNA]</scope>
    <source>
        <strain evidence="2 3">B856</strain>
    </source>
</reference>
<feature type="region of interest" description="Disordered" evidence="1">
    <location>
        <begin position="269"/>
        <end position="302"/>
    </location>
</feature>
<proteinExistence type="predicted"/>
<dbReference type="AlphaFoldDB" id="A0A448YXS3"/>
<evidence type="ECO:0000313" key="2">
    <source>
        <dbReference type="EMBL" id="VEU34544.1"/>
    </source>
</evidence>
<organism evidence="2 3">
    <name type="scientific">Pseudo-nitzschia multistriata</name>
    <dbReference type="NCBI Taxonomy" id="183589"/>
    <lineage>
        <taxon>Eukaryota</taxon>
        <taxon>Sar</taxon>
        <taxon>Stramenopiles</taxon>
        <taxon>Ochrophyta</taxon>
        <taxon>Bacillariophyta</taxon>
        <taxon>Bacillariophyceae</taxon>
        <taxon>Bacillariophycidae</taxon>
        <taxon>Bacillariales</taxon>
        <taxon>Bacillariaceae</taxon>
        <taxon>Pseudo-nitzschia</taxon>
    </lineage>
</organism>
<evidence type="ECO:0000313" key="3">
    <source>
        <dbReference type="Proteomes" id="UP000291116"/>
    </source>
</evidence>
<dbReference type="EMBL" id="CAACVS010000032">
    <property type="protein sequence ID" value="VEU34544.1"/>
    <property type="molecule type" value="Genomic_DNA"/>
</dbReference>
<keyword evidence="3" id="KW-1185">Reference proteome</keyword>
<sequence length="323" mass="36238">MHPQLLRKLSKPSKVASILDWKKASDNTVLALNIHKNRVGIAVASHPSLGIPCIELDPLRFDDSHGNRTNISRSIDRHCLERFSDIIEDYKVRRQLSWLDQTRARVCGVVVNWPLQHDTGRMGAACGRVIFALEQLVERSNESTVDIAEERLVGGNAAANDAKDHDGVGILSRPFCLWDAGHIDVKQRADPSKRVDAFGRCASYGREAREPPVARGQERRDNENENTYFASKEQYYEDELTVVLGVWDDFCREHWPDLYETRGGNAEGILGKADGAHQAPASPSNDYGDSEPATPEKLPIRVSSPRLQNMAKMKQKKCLITMR</sequence>
<name>A0A448YXS3_9STRA</name>
<evidence type="ECO:0000256" key="1">
    <source>
        <dbReference type="SAM" id="MobiDB-lite"/>
    </source>
</evidence>
<protein>
    <submittedName>
        <fullName evidence="2">Uncharacterized protein</fullName>
    </submittedName>
</protein>
<accession>A0A448YXS3</accession>
<gene>
    <name evidence="2" type="ORF">PSNMU_V1.4_AUG-EV-PASAV3_0012520</name>
</gene>
<dbReference type="Proteomes" id="UP000291116">
    <property type="component" value="Unassembled WGS sequence"/>
</dbReference>